<organism evidence="5 6">
    <name type="scientific">Mixia osmundae (strain CBS 9802 / IAM 14324 / JCM 22182 / KY 12970)</name>
    <dbReference type="NCBI Taxonomy" id="764103"/>
    <lineage>
        <taxon>Eukaryota</taxon>
        <taxon>Fungi</taxon>
        <taxon>Dikarya</taxon>
        <taxon>Basidiomycota</taxon>
        <taxon>Pucciniomycotina</taxon>
        <taxon>Mixiomycetes</taxon>
        <taxon>Mixiales</taxon>
        <taxon>Mixiaceae</taxon>
        <taxon>Mixia</taxon>
    </lineage>
</organism>
<evidence type="ECO:0000256" key="1">
    <source>
        <dbReference type="ARBA" id="ARBA00022737"/>
    </source>
</evidence>
<dbReference type="InParanoid" id="G7E9M5"/>
<feature type="repeat" description="ANK" evidence="3">
    <location>
        <begin position="82"/>
        <end position="102"/>
    </location>
</feature>
<protein>
    <submittedName>
        <fullName evidence="5">Uncharacterized protein</fullName>
    </submittedName>
</protein>
<dbReference type="InterPro" id="IPR036770">
    <property type="entry name" value="Ankyrin_rpt-contain_sf"/>
</dbReference>
<name>G7E9M5_MIXOS</name>
<dbReference type="PANTHER" id="PTHR24188:SF29">
    <property type="entry name" value="GH09064P"/>
    <property type="match status" value="1"/>
</dbReference>
<comment type="caution">
    <text evidence="5">The sequence shown here is derived from an EMBL/GenBank/DDBJ whole genome shotgun (WGS) entry which is preliminary data.</text>
</comment>
<keyword evidence="6" id="KW-1185">Reference proteome</keyword>
<evidence type="ECO:0000256" key="2">
    <source>
        <dbReference type="ARBA" id="ARBA00023043"/>
    </source>
</evidence>
<dbReference type="SMART" id="SM00248">
    <property type="entry name" value="ANK"/>
    <property type="match status" value="2"/>
</dbReference>
<dbReference type="Proteomes" id="UP000009131">
    <property type="component" value="Unassembled WGS sequence"/>
</dbReference>
<dbReference type="InterPro" id="IPR002110">
    <property type="entry name" value="Ankyrin_rpt"/>
</dbReference>
<dbReference type="EMBL" id="BABT02000220">
    <property type="protein sequence ID" value="GAA99344.1"/>
    <property type="molecule type" value="Genomic_DNA"/>
</dbReference>
<keyword evidence="2 3" id="KW-0040">ANK repeat</keyword>
<proteinExistence type="predicted"/>
<evidence type="ECO:0000256" key="3">
    <source>
        <dbReference type="PROSITE-ProRule" id="PRU00023"/>
    </source>
</evidence>
<dbReference type="Gene3D" id="1.25.40.20">
    <property type="entry name" value="Ankyrin repeat-containing domain"/>
    <property type="match status" value="1"/>
</dbReference>
<dbReference type="OrthoDB" id="10057496at2759"/>
<feature type="region of interest" description="Disordered" evidence="4">
    <location>
        <begin position="153"/>
        <end position="194"/>
    </location>
</feature>
<accession>G7E9M5</accession>
<dbReference type="STRING" id="764103.G7E9M5"/>
<dbReference type="SUPFAM" id="SSF48403">
    <property type="entry name" value="Ankyrin repeat"/>
    <property type="match status" value="1"/>
</dbReference>
<evidence type="ECO:0000256" key="4">
    <source>
        <dbReference type="SAM" id="MobiDB-lite"/>
    </source>
</evidence>
<reference evidence="5 6" key="1">
    <citation type="journal article" date="2011" name="J. Gen. Appl. Microbiol.">
        <title>Draft genome sequencing of the enigmatic basidiomycete Mixia osmundae.</title>
        <authorList>
            <person name="Nishida H."/>
            <person name="Nagatsuka Y."/>
            <person name="Sugiyama J."/>
        </authorList>
    </citation>
    <scope>NUCLEOTIDE SEQUENCE [LARGE SCALE GENOMIC DNA]</scope>
    <source>
        <strain evidence="6">CBS 9802 / IAM 14324 / JCM 22182 / KY 12970</strain>
    </source>
</reference>
<dbReference type="PROSITE" id="PS50297">
    <property type="entry name" value="ANK_REP_REGION"/>
    <property type="match status" value="2"/>
</dbReference>
<keyword evidence="1" id="KW-0677">Repeat</keyword>
<gene>
    <name evidence="5" type="primary">Mo06039</name>
    <name evidence="5" type="ORF">E5Q_06039</name>
</gene>
<evidence type="ECO:0000313" key="5">
    <source>
        <dbReference type="EMBL" id="GAA99344.1"/>
    </source>
</evidence>
<dbReference type="AlphaFoldDB" id="G7E9M5"/>
<evidence type="ECO:0000313" key="6">
    <source>
        <dbReference type="Proteomes" id="UP000009131"/>
    </source>
</evidence>
<sequence length="194" mass="21244">MPTEPARASDVEVEDIILAARYGDLDDLKAFVEAYGPEALISAQDDNGNLALHMASANGHVEIVRYLVSLSPDERLAQQNQSGNTPLHWASLNGHLEVLKLLCPRMSVASISLHNKANKTALQEAEEQANERTWMCAGHLLSYLNVEDKYKEEPTADGLEENAEITLRSDEPPAKEELASDSSIASETDKLSMT</sequence>
<dbReference type="PANTHER" id="PTHR24188">
    <property type="entry name" value="ANKYRIN REPEAT PROTEIN"/>
    <property type="match status" value="1"/>
</dbReference>
<feature type="compositionally biased region" description="Basic and acidic residues" evidence="4">
    <location>
        <begin position="167"/>
        <end position="178"/>
    </location>
</feature>
<dbReference type="Pfam" id="PF12796">
    <property type="entry name" value="Ank_2"/>
    <property type="match status" value="1"/>
</dbReference>
<dbReference type="eggNOG" id="KOG0504">
    <property type="taxonomic scope" value="Eukaryota"/>
</dbReference>
<reference evidence="5 6" key="2">
    <citation type="journal article" date="2012" name="Open Biol.">
        <title>Characteristics of nucleosomes and linker DNA regions on the genome of the basidiomycete Mixia osmundae revealed by mono- and dinucleosome mapping.</title>
        <authorList>
            <person name="Nishida H."/>
            <person name="Kondo S."/>
            <person name="Matsumoto T."/>
            <person name="Suzuki Y."/>
            <person name="Yoshikawa H."/>
            <person name="Taylor T.D."/>
            <person name="Sugiyama J."/>
        </authorList>
    </citation>
    <scope>NUCLEOTIDE SEQUENCE [LARGE SCALE GENOMIC DNA]</scope>
    <source>
        <strain evidence="6">CBS 9802 / IAM 14324 / JCM 22182 / KY 12970</strain>
    </source>
</reference>
<dbReference type="PROSITE" id="PS50088">
    <property type="entry name" value="ANK_REPEAT"/>
    <property type="match status" value="2"/>
</dbReference>
<dbReference type="HOGENOM" id="CLU_000134_20_0_1"/>
<feature type="repeat" description="ANK" evidence="3">
    <location>
        <begin position="47"/>
        <end position="79"/>
    </location>
</feature>